<gene>
    <name evidence="2" type="ORF">KEG57_27620</name>
</gene>
<keyword evidence="1" id="KW-0732">Signal</keyword>
<proteinExistence type="predicted"/>
<dbReference type="EMBL" id="JAGTJJ010000019">
    <property type="protein sequence ID" value="MDC3984308.1"/>
    <property type="molecule type" value="Genomic_DNA"/>
</dbReference>
<accession>A0A9X4ATJ9</accession>
<evidence type="ECO:0000313" key="2">
    <source>
        <dbReference type="EMBL" id="MDC3984308.1"/>
    </source>
</evidence>
<dbReference type="AlphaFoldDB" id="A0A9X4ATJ9"/>
<dbReference type="RefSeq" id="WP_272419030.1">
    <property type="nucleotide sequence ID" value="NZ_JAGTJJ010000019.1"/>
</dbReference>
<sequence length="110" mass="11802">MRTPWILLACLALTPLAAGCGSLSADVCDLACDCTNCNDRQYDECIVEADAAEETASIYGCDVEYEDFSVCVIEEYRCTAGIFGPDPGDLLACVSDANDLAECRDRGSRL</sequence>
<keyword evidence="3" id="KW-1185">Reference proteome</keyword>
<evidence type="ECO:0000313" key="3">
    <source>
        <dbReference type="Proteomes" id="UP001151081"/>
    </source>
</evidence>
<dbReference type="Proteomes" id="UP001151081">
    <property type="component" value="Unassembled WGS sequence"/>
</dbReference>
<organism evidence="2 3">
    <name type="scientific">Polyangium jinanense</name>
    <dbReference type="NCBI Taxonomy" id="2829994"/>
    <lineage>
        <taxon>Bacteria</taxon>
        <taxon>Pseudomonadati</taxon>
        <taxon>Myxococcota</taxon>
        <taxon>Polyangia</taxon>
        <taxon>Polyangiales</taxon>
        <taxon>Polyangiaceae</taxon>
        <taxon>Polyangium</taxon>
    </lineage>
</organism>
<comment type="caution">
    <text evidence="2">The sequence shown here is derived from an EMBL/GenBank/DDBJ whole genome shotgun (WGS) entry which is preliminary data.</text>
</comment>
<evidence type="ECO:0008006" key="4">
    <source>
        <dbReference type="Google" id="ProtNLM"/>
    </source>
</evidence>
<protein>
    <recommendedName>
        <fullName evidence="4">Lipoprotein</fullName>
    </recommendedName>
</protein>
<dbReference type="PROSITE" id="PS51257">
    <property type="entry name" value="PROKAR_LIPOPROTEIN"/>
    <property type="match status" value="1"/>
</dbReference>
<name>A0A9X4ATJ9_9BACT</name>
<feature type="signal peptide" evidence="1">
    <location>
        <begin position="1"/>
        <end position="25"/>
    </location>
</feature>
<evidence type="ECO:0000256" key="1">
    <source>
        <dbReference type="SAM" id="SignalP"/>
    </source>
</evidence>
<reference evidence="2 3" key="1">
    <citation type="submission" date="2021-04" db="EMBL/GenBank/DDBJ databases">
        <title>Genome analysis of Polyangium sp.</title>
        <authorList>
            <person name="Li Y."/>
            <person name="Wang J."/>
        </authorList>
    </citation>
    <scope>NUCLEOTIDE SEQUENCE [LARGE SCALE GENOMIC DNA]</scope>
    <source>
        <strain evidence="2 3">SDU14</strain>
    </source>
</reference>
<feature type="chain" id="PRO_5040868023" description="Lipoprotein" evidence="1">
    <location>
        <begin position="26"/>
        <end position="110"/>
    </location>
</feature>